<accession>A0A0E9NAW1</accession>
<keyword evidence="3" id="KW-1185">Reference proteome</keyword>
<dbReference type="AlphaFoldDB" id="A0A0E9NAW1"/>
<comment type="caution">
    <text evidence="2">The sequence shown here is derived from an EMBL/GenBank/DDBJ whole genome shotgun (WGS) entry which is preliminary data.</text>
</comment>
<feature type="region of interest" description="Disordered" evidence="1">
    <location>
        <begin position="23"/>
        <end position="73"/>
    </location>
</feature>
<protein>
    <submittedName>
        <fullName evidence="2">Uncharacterized protein</fullName>
    </submittedName>
</protein>
<organism evidence="2 3">
    <name type="scientific">Saitoella complicata (strain BCRC 22490 / CBS 7301 / JCM 7358 / NBRC 10748 / NRRL Y-17804)</name>
    <dbReference type="NCBI Taxonomy" id="698492"/>
    <lineage>
        <taxon>Eukaryota</taxon>
        <taxon>Fungi</taxon>
        <taxon>Dikarya</taxon>
        <taxon>Ascomycota</taxon>
        <taxon>Taphrinomycotina</taxon>
        <taxon>Taphrinomycotina incertae sedis</taxon>
        <taxon>Saitoella</taxon>
    </lineage>
</organism>
<evidence type="ECO:0000313" key="3">
    <source>
        <dbReference type="Proteomes" id="UP000033140"/>
    </source>
</evidence>
<reference evidence="2 3" key="3">
    <citation type="journal article" date="2015" name="Genome Announc.">
        <title>Draft Genome Sequence of the Archiascomycetous Yeast Saitoella complicata.</title>
        <authorList>
            <person name="Yamauchi K."/>
            <person name="Kondo S."/>
            <person name="Hamamoto M."/>
            <person name="Takahashi Y."/>
            <person name="Ogura Y."/>
            <person name="Hayashi T."/>
            <person name="Nishida H."/>
        </authorList>
    </citation>
    <scope>NUCLEOTIDE SEQUENCE [LARGE SCALE GENOMIC DNA]</scope>
    <source>
        <strain evidence="2 3">NRRL Y-17804</strain>
    </source>
</reference>
<reference evidence="2 3" key="1">
    <citation type="journal article" date="2011" name="J. Gen. Appl. Microbiol.">
        <title>Draft genome sequencing of the enigmatic yeast Saitoella complicata.</title>
        <authorList>
            <person name="Nishida H."/>
            <person name="Hamamoto M."/>
            <person name="Sugiyama J."/>
        </authorList>
    </citation>
    <scope>NUCLEOTIDE SEQUENCE [LARGE SCALE GENOMIC DNA]</scope>
    <source>
        <strain evidence="2 3">NRRL Y-17804</strain>
    </source>
</reference>
<gene>
    <name evidence="2" type="ORF">G7K_1226-t1</name>
</gene>
<dbReference type="EMBL" id="BACD03000006">
    <property type="protein sequence ID" value="GAO47012.1"/>
    <property type="molecule type" value="Genomic_DNA"/>
</dbReference>
<dbReference type="Proteomes" id="UP000033140">
    <property type="component" value="Unassembled WGS sequence"/>
</dbReference>
<evidence type="ECO:0000256" key="1">
    <source>
        <dbReference type="SAM" id="MobiDB-lite"/>
    </source>
</evidence>
<feature type="compositionally biased region" description="Polar residues" evidence="1">
    <location>
        <begin position="23"/>
        <end position="38"/>
    </location>
</feature>
<evidence type="ECO:0000313" key="2">
    <source>
        <dbReference type="EMBL" id="GAO47012.1"/>
    </source>
</evidence>
<sequence length="73" mass="8228">MTSHGLASPPNLKPALHLTLTTSTPLQHQSQSAYTQLNVSTRPRSPKRRPPRVPRRKSHRSSGCNERYPSSRE</sequence>
<reference evidence="2 3" key="2">
    <citation type="journal article" date="2014" name="J. Gen. Appl. Microbiol.">
        <title>The early diverging ascomycetous budding yeast Saitoella complicata has three histone deacetylases belonging to the Clr6, Hos2, and Rpd3 lineages.</title>
        <authorList>
            <person name="Nishida H."/>
            <person name="Matsumoto T."/>
            <person name="Kondo S."/>
            <person name="Hamamoto M."/>
            <person name="Yoshikawa H."/>
        </authorList>
    </citation>
    <scope>NUCLEOTIDE SEQUENCE [LARGE SCALE GENOMIC DNA]</scope>
    <source>
        <strain evidence="2 3">NRRL Y-17804</strain>
    </source>
</reference>
<feature type="compositionally biased region" description="Basic residues" evidence="1">
    <location>
        <begin position="44"/>
        <end position="60"/>
    </location>
</feature>
<name>A0A0E9NAW1_SAICN</name>
<proteinExistence type="predicted"/>